<keyword evidence="3" id="KW-0732">Signal</keyword>
<evidence type="ECO:0000256" key="2">
    <source>
        <dbReference type="ARBA" id="ARBA00012247"/>
    </source>
</evidence>
<comment type="similarity">
    <text evidence="1">Belongs to the glycerophosphoryl diester phosphodiesterase family.</text>
</comment>
<protein>
    <recommendedName>
        <fullName evidence="2">glycerophosphodiester phosphodiesterase</fullName>
        <ecNumber evidence="2">3.1.4.46</ecNumber>
    </recommendedName>
</protein>
<dbReference type="PANTHER" id="PTHR43620:SF7">
    <property type="entry name" value="GLYCEROPHOSPHODIESTER PHOSPHODIESTERASE GDPD5-RELATED"/>
    <property type="match status" value="1"/>
</dbReference>
<reference evidence="8" key="1">
    <citation type="journal article" date="2014" name="Nat. Commun.">
        <title>Genome sequence of mungbean and insights into evolution within Vigna species.</title>
        <authorList>
            <person name="Kang Y.J."/>
            <person name="Kim S.K."/>
            <person name="Kim M.Y."/>
            <person name="Lestari P."/>
            <person name="Kim K.H."/>
            <person name="Ha B.K."/>
            <person name="Jun T.H."/>
            <person name="Hwang W.J."/>
            <person name="Lee T."/>
            <person name="Lee J."/>
            <person name="Shim S."/>
            <person name="Yoon M.Y."/>
            <person name="Jang Y.E."/>
            <person name="Han K.S."/>
            <person name="Taeprayoon P."/>
            <person name="Yoon N."/>
            <person name="Somta P."/>
            <person name="Tanya P."/>
            <person name="Kim K.S."/>
            <person name="Gwag J.G."/>
            <person name="Moon J.K."/>
            <person name="Lee Y.H."/>
            <person name="Park B.S."/>
            <person name="Bombarely A."/>
            <person name="Doyle J.J."/>
            <person name="Jackson S.A."/>
            <person name="Schafleitner R."/>
            <person name="Srinives P."/>
            <person name="Varshney R.K."/>
            <person name="Lee S.H."/>
        </authorList>
    </citation>
    <scope>NUCLEOTIDE SEQUENCE [LARGE SCALE GENOMIC DNA]</scope>
    <source>
        <strain evidence="8">cv. VC1973A</strain>
    </source>
</reference>
<dbReference type="RefSeq" id="XP_022642475.1">
    <property type="nucleotide sequence ID" value="XM_022786754.1"/>
</dbReference>
<dbReference type="OrthoDB" id="1683850at2759"/>
<dbReference type="GO" id="GO:0006071">
    <property type="term" value="P:glycerol metabolic process"/>
    <property type="evidence" value="ECO:0007669"/>
    <property type="project" value="UniProtKB-KW"/>
</dbReference>
<evidence type="ECO:0000256" key="4">
    <source>
        <dbReference type="ARBA" id="ARBA00022798"/>
    </source>
</evidence>
<dbReference type="PROSITE" id="PS51704">
    <property type="entry name" value="GP_PDE"/>
    <property type="match status" value="1"/>
</dbReference>
<evidence type="ECO:0000256" key="6">
    <source>
        <dbReference type="ARBA" id="ARBA00047512"/>
    </source>
</evidence>
<feature type="domain" description="GP-PDE" evidence="7">
    <location>
        <begin position="1"/>
        <end position="148"/>
    </location>
</feature>
<evidence type="ECO:0000313" key="8">
    <source>
        <dbReference type="Proteomes" id="UP000087766"/>
    </source>
</evidence>
<dbReference type="STRING" id="3916.A0A3Q0FEH9"/>
<proteinExistence type="inferred from homology"/>
<comment type="catalytic activity">
    <reaction evidence="6">
        <text>a sn-glycero-3-phosphodiester + H2O = an alcohol + sn-glycerol 3-phosphate + H(+)</text>
        <dbReference type="Rhea" id="RHEA:12969"/>
        <dbReference type="ChEBI" id="CHEBI:15377"/>
        <dbReference type="ChEBI" id="CHEBI:15378"/>
        <dbReference type="ChEBI" id="CHEBI:30879"/>
        <dbReference type="ChEBI" id="CHEBI:57597"/>
        <dbReference type="ChEBI" id="CHEBI:83408"/>
        <dbReference type="EC" id="3.1.4.46"/>
    </reaction>
</comment>
<dbReference type="GO" id="GO:0008889">
    <property type="term" value="F:glycerophosphodiester phosphodiesterase activity"/>
    <property type="evidence" value="ECO:0007669"/>
    <property type="project" value="UniProtKB-EC"/>
</dbReference>
<dbReference type="Gene3D" id="3.20.20.190">
    <property type="entry name" value="Phosphatidylinositol (PI) phosphodiesterase"/>
    <property type="match status" value="1"/>
</dbReference>
<dbReference type="AlphaFoldDB" id="A0A3Q0FEH9"/>
<dbReference type="GO" id="GO:0006629">
    <property type="term" value="P:lipid metabolic process"/>
    <property type="evidence" value="ECO:0007669"/>
    <property type="project" value="InterPro"/>
</dbReference>
<evidence type="ECO:0000256" key="3">
    <source>
        <dbReference type="ARBA" id="ARBA00022729"/>
    </source>
</evidence>
<keyword evidence="5" id="KW-0378">Hydrolase</keyword>
<sequence length="189" mass="21183">MKNFVRLNVSYISSPEAGFLRSIRTLINPKTTKLVFRFPENEEVDPSTNQSYASLLKNLTSIKTFASGILVPKDYIWPVDPKSHYLQPHTSLVSNAHTVGLEVFASTFVNDIPISYDPVSEHLSFIENGNFSVDSVLSDFPLTSSAAIDCFAHMGLNDPKKGRKIPKAQLTVKDMVNHKKSFVMIIERH</sequence>
<dbReference type="SUPFAM" id="SSF51695">
    <property type="entry name" value="PLC-like phosphodiesterases"/>
    <property type="match status" value="1"/>
</dbReference>
<organism evidence="8 9">
    <name type="scientific">Vigna radiata var. radiata</name>
    <name type="common">Mung bean</name>
    <name type="synonym">Phaseolus aureus</name>
    <dbReference type="NCBI Taxonomy" id="3916"/>
    <lineage>
        <taxon>Eukaryota</taxon>
        <taxon>Viridiplantae</taxon>
        <taxon>Streptophyta</taxon>
        <taxon>Embryophyta</taxon>
        <taxon>Tracheophyta</taxon>
        <taxon>Spermatophyta</taxon>
        <taxon>Magnoliopsida</taxon>
        <taxon>eudicotyledons</taxon>
        <taxon>Gunneridae</taxon>
        <taxon>Pentapetalae</taxon>
        <taxon>rosids</taxon>
        <taxon>fabids</taxon>
        <taxon>Fabales</taxon>
        <taxon>Fabaceae</taxon>
        <taxon>Papilionoideae</taxon>
        <taxon>50 kb inversion clade</taxon>
        <taxon>NPAAA clade</taxon>
        <taxon>indigoferoid/millettioid clade</taxon>
        <taxon>Phaseoleae</taxon>
        <taxon>Vigna</taxon>
    </lineage>
</organism>
<reference evidence="9" key="2">
    <citation type="submission" date="2025-08" db="UniProtKB">
        <authorList>
            <consortium name="RefSeq"/>
        </authorList>
    </citation>
    <scope>IDENTIFICATION</scope>
    <source>
        <tissue evidence="9">Leaf</tissue>
    </source>
</reference>
<accession>A0A3Q0FEH9</accession>
<evidence type="ECO:0000256" key="5">
    <source>
        <dbReference type="ARBA" id="ARBA00022801"/>
    </source>
</evidence>
<dbReference type="Proteomes" id="UP000087766">
    <property type="component" value="Chromosome 10"/>
</dbReference>
<keyword evidence="4" id="KW-0319">Glycerol metabolism</keyword>
<evidence type="ECO:0000313" key="9">
    <source>
        <dbReference type="RefSeq" id="XP_022642475.1"/>
    </source>
</evidence>
<dbReference type="KEGG" id="vra:106774733"/>
<keyword evidence="8" id="KW-1185">Reference proteome</keyword>
<gene>
    <name evidence="9" type="primary">LOC106774733</name>
</gene>
<dbReference type="PANTHER" id="PTHR43620">
    <property type="entry name" value="GLYCEROPHOSPHORYL DIESTER PHOSPHODIESTERASE"/>
    <property type="match status" value="1"/>
</dbReference>
<name>A0A3Q0FEH9_VIGRR</name>
<dbReference type="GeneID" id="106774733"/>
<dbReference type="InterPro" id="IPR017946">
    <property type="entry name" value="PLC-like_Pdiesterase_TIM-brl"/>
</dbReference>
<evidence type="ECO:0000256" key="1">
    <source>
        <dbReference type="ARBA" id="ARBA00007277"/>
    </source>
</evidence>
<dbReference type="EC" id="3.1.4.46" evidence="2"/>
<dbReference type="InterPro" id="IPR030395">
    <property type="entry name" value="GP_PDE_dom"/>
</dbReference>
<evidence type="ECO:0000259" key="7">
    <source>
        <dbReference type="PROSITE" id="PS51704"/>
    </source>
</evidence>